<evidence type="ECO:0000313" key="3">
    <source>
        <dbReference type="EMBL" id="GMA41081.1"/>
    </source>
</evidence>
<feature type="transmembrane region" description="Helical" evidence="1">
    <location>
        <begin position="236"/>
        <end position="254"/>
    </location>
</feature>
<feature type="transmembrane region" description="Helical" evidence="1">
    <location>
        <begin position="151"/>
        <end position="172"/>
    </location>
</feature>
<protein>
    <recommendedName>
        <fullName evidence="2">CAAX prenyl protease 2/Lysostaphin resistance protein A-like domain-containing protein</fullName>
    </recommendedName>
</protein>
<evidence type="ECO:0000259" key="2">
    <source>
        <dbReference type="Pfam" id="PF02517"/>
    </source>
</evidence>
<feature type="transmembrane region" description="Helical" evidence="1">
    <location>
        <begin position="274"/>
        <end position="292"/>
    </location>
</feature>
<evidence type="ECO:0000313" key="4">
    <source>
        <dbReference type="Proteomes" id="UP001157126"/>
    </source>
</evidence>
<accession>A0ABQ6ITS7</accession>
<comment type="caution">
    <text evidence="3">The sequence shown here is derived from an EMBL/GenBank/DDBJ whole genome shotgun (WGS) entry which is preliminary data.</text>
</comment>
<dbReference type="Pfam" id="PF02517">
    <property type="entry name" value="Rce1-like"/>
    <property type="match status" value="1"/>
</dbReference>
<evidence type="ECO:0000256" key="1">
    <source>
        <dbReference type="SAM" id="Phobius"/>
    </source>
</evidence>
<name>A0ABQ6ITS7_9MICO</name>
<feature type="transmembrane region" description="Helical" evidence="1">
    <location>
        <begin position="184"/>
        <end position="205"/>
    </location>
</feature>
<dbReference type="PANTHER" id="PTHR36435">
    <property type="entry name" value="SLR1288 PROTEIN"/>
    <property type="match status" value="1"/>
</dbReference>
<sequence>MTTDDRAPASLDARRERFYTWPRTRRGGSYGWGRVVLGFVLVILGCAVIAVVAGSVLGMATVGDGGAPTRPSPVMGTLQAALPTALWGLVALAVARFVFSMRPADLMSHLPGVRWGLLATSTALAFVVFAAMSAVQFALRGTTPRLDSAVLAALVAVVLIVPFQAVSEELLFRALGTQMLLGKIGVSTAKFWIVSLVLSLSFALLHAATNLPVLISLFCFGALFSFVAWKTAGIEAACGIHIANNVVFVAAGLLRGEDLGATQSNATSAVLPLVAQFVIALVVMVIALRLAARDKRTA</sequence>
<dbReference type="InterPro" id="IPR003675">
    <property type="entry name" value="Rce1/LyrA-like_dom"/>
</dbReference>
<dbReference type="Proteomes" id="UP001157126">
    <property type="component" value="Unassembled WGS sequence"/>
</dbReference>
<organism evidence="3 4">
    <name type="scientific">Mobilicoccus caccae</name>
    <dbReference type="NCBI Taxonomy" id="1859295"/>
    <lineage>
        <taxon>Bacteria</taxon>
        <taxon>Bacillati</taxon>
        <taxon>Actinomycetota</taxon>
        <taxon>Actinomycetes</taxon>
        <taxon>Micrococcales</taxon>
        <taxon>Dermatophilaceae</taxon>
        <taxon>Mobilicoccus</taxon>
    </lineage>
</organism>
<feature type="transmembrane region" description="Helical" evidence="1">
    <location>
        <begin position="80"/>
        <end position="99"/>
    </location>
</feature>
<dbReference type="RefSeq" id="WP_284304677.1">
    <property type="nucleotide sequence ID" value="NZ_BSUO01000001.1"/>
</dbReference>
<feature type="transmembrane region" description="Helical" evidence="1">
    <location>
        <begin position="35"/>
        <end position="60"/>
    </location>
</feature>
<feature type="transmembrane region" description="Helical" evidence="1">
    <location>
        <begin position="115"/>
        <end position="139"/>
    </location>
</feature>
<keyword evidence="1" id="KW-0812">Transmembrane</keyword>
<feature type="domain" description="CAAX prenyl protease 2/Lysostaphin resistance protein A-like" evidence="2">
    <location>
        <begin position="153"/>
        <end position="247"/>
    </location>
</feature>
<keyword evidence="1" id="KW-0472">Membrane</keyword>
<dbReference type="InterPro" id="IPR052710">
    <property type="entry name" value="CAAX_protease"/>
</dbReference>
<keyword evidence="4" id="KW-1185">Reference proteome</keyword>
<dbReference type="PANTHER" id="PTHR36435:SF1">
    <property type="entry name" value="CAAX AMINO TERMINAL PROTEASE FAMILY PROTEIN"/>
    <property type="match status" value="1"/>
</dbReference>
<feature type="transmembrane region" description="Helical" evidence="1">
    <location>
        <begin position="211"/>
        <end position="229"/>
    </location>
</feature>
<gene>
    <name evidence="3" type="ORF">GCM10025883_31260</name>
</gene>
<reference evidence="4" key="1">
    <citation type="journal article" date="2019" name="Int. J. Syst. Evol. Microbiol.">
        <title>The Global Catalogue of Microorganisms (GCM) 10K type strain sequencing project: providing services to taxonomists for standard genome sequencing and annotation.</title>
        <authorList>
            <consortium name="The Broad Institute Genomics Platform"/>
            <consortium name="The Broad Institute Genome Sequencing Center for Infectious Disease"/>
            <person name="Wu L."/>
            <person name="Ma J."/>
        </authorList>
    </citation>
    <scope>NUCLEOTIDE SEQUENCE [LARGE SCALE GENOMIC DNA]</scope>
    <source>
        <strain evidence="4">NBRC 113072</strain>
    </source>
</reference>
<dbReference type="EMBL" id="BSUO01000001">
    <property type="protein sequence ID" value="GMA41081.1"/>
    <property type="molecule type" value="Genomic_DNA"/>
</dbReference>
<proteinExistence type="predicted"/>
<keyword evidence="1" id="KW-1133">Transmembrane helix</keyword>